<name>A0A9Q5I1K8_SANBA</name>
<proteinExistence type="predicted"/>
<dbReference type="OrthoDB" id="2796963at2759"/>
<keyword evidence="2" id="KW-0812">Transmembrane</keyword>
<organism evidence="3 4">
    <name type="scientific">Sanghuangporus baumii</name>
    <name type="common">Phellinus baumii</name>
    <dbReference type="NCBI Taxonomy" id="108892"/>
    <lineage>
        <taxon>Eukaryota</taxon>
        <taxon>Fungi</taxon>
        <taxon>Dikarya</taxon>
        <taxon>Basidiomycota</taxon>
        <taxon>Agaricomycotina</taxon>
        <taxon>Agaricomycetes</taxon>
        <taxon>Hymenochaetales</taxon>
        <taxon>Hymenochaetaceae</taxon>
        <taxon>Sanghuangporus</taxon>
    </lineage>
</organism>
<gene>
    <name evidence="3" type="ORF">A7U60_g2772</name>
</gene>
<accession>A0A9Q5I1K8</accession>
<evidence type="ECO:0000256" key="1">
    <source>
        <dbReference type="SAM" id="MobiDB-lite"/>
    </source>
</evidence>
<evidence type="ECO:0000313" key="4">
    <source>
        <dbReference type="Proteomes" id="UP000757232"/>
    </source>
</evidence>
<feature type="region of interest" description="Disordered" evidence="1">
    <location>
        <begin position="1"/>
        <end position="25"/>
    </location>
</feature>
<dbReference type="AlphaFoldDB" id="A0A9Q5I1K8"/>
<keyword evidence="2" id="KW-1133">Transmembrane helix</keyword>
<keyword evidence="2" id="KW-0472">Membrane</keyword>
<sequence>MSSTTISQQVSSTARGPSSPSSVFSSLSSLSSSTFGSEDAGPTAVNDDDDMRSVSRSSSLLFGFLITFLALFIGFMACGYSSRRAAHIRGTRHVTHMRNVEYNSPVKMKKPRLWDMWVDEGVRENRWRDMMPLSVTFIHPSDEKKRPVLSSPGVPNQPPLHETFPQHEYLSPFISGSRAFARLDHSLPSPLPGRSRRTFPSNPDSLVNYFIFPRSNTSSRSQLMPTFPNRFRSLHTNHNERSEGSNSTSVRSKGTKEDMKDIQAHISVIIAMPSPTSSSRSWKSGIDDGVSEENGQEDLGVYEIGVTKVHLTGLTGRSTSMHEG</sequence>
<comment type="caution">
    <text evidence="3">The sequence shown here is derived from an EMBL/GenBank/DDBJ whole genome shotgun (WGS) entry which is preliminary data.</text>
</comment>
<evidence type="ECO:0000256" key="2">
    <source>
        <dbReference type="SAM" id="Phobius"/>
    </source>
</evidence>
<reference evidence="3" key="1">
    <citation type="submission" date="2016-06" db="EMBL/GenBank/DDBJ databases">
        <title>Draft Genome sequence of the fungus Inonotus baumii.</title>
        <authorList>
            <person name="Zhu H."/>
            <person name="Lin W."/>
        </authorList>
    </citation>
    <scope>NUCLEOTIDE SEQUENCE</scope>
    <source>
        <strain evidence="3">821</strain>
    </source>
</reference>
<feature type="region of interest" description="Disordered" evidence="1">
    <location>
        <begin position="233"/>
        <end position="256"/>
    </location>
</feature>
<dbReference type="EMBL" id="LNZH02000143">
    <property type="protein sequence ID" value="OCB90012.1"/>
    <property type="molecule type" value="Genomic_DNA"/>
</dbReference>
<keyword evidence="4" id="KW-1185">Reference proteome</keyword>
<protein>
    <submittedName>
        <fullName evidence="3">Uncharacterized protein</fullName>
    </submittedName>
</protein>
<dbReference type="Proteomes" id="UP000757232">
    <property type="component" value="Unassembled WGS sequence"/>
</dbReference>
<feature type="transmembrane region" description="Helical" evidence="2">
    <location>
        <begin position="60"/>
        <end position="80"/>
    </location>
</feature>
<evidence type="ECO:0000313" key="3">
    <source>
        <dbReference type="EMBL" id="OCB90012.1"/>
    </source>
</evidence>